<evidence type="ECO:0000313" key="12">
    <source>
        <dbReference type="EMBL" id="GHB62405.1"/>
    </source>
</evidence>
<dbReference type="InterPro" id="IPR031322">
    <property type="entry name" value="Shikimate/glucono_kinase"/>
</dbReference>
<evidence type="ECO:0000256" key="3">
    <source>
        <dbReference type="ARBA" id="ARBA00012154"/>
    </source>
</evidence>
<comment type="similarity">
    <text evidence="2 11">Belongs to the shikimate kinase family.</text>
</comment>
<comment type="subcellular location">
    <subcellularLocation>
        <location evidence="11">Cytoplasm</location>
    </subcellularLocation>
</comment>
<feature type="binding site" evidence="11">
    <location>
        <position position="154"/>
    </location>
    <ligand>
        <name>ATP</name>
        <dbReference type="ChEBI" id="CHEBI:30616"/>
    </ligand>
</feature>
<dbReference type="GO" id="GO:0016301">
    <property type="term" value="F:kinase activity"/>
    <property type="evidence" value="ECO:0007669"/>
    <property type="project" value="UniProtKB-KW"/>
</dbReference>
<feature type="binding site" evidence="11">
    <location>
        <position position="36"/>
    </location>
    <ligand>
        <name>substrate</name>
    </ligand>
</feature>
<keyword evidence="5 11" id="KW-0808">Transferase</keyword>
<sequence length="172" mass="18370">MTGGPLIVLVGPMGSGKSTVGGLLAERLGVPYRDTDADIVAAEGREIADLFVDEGEPYFRELERRAVAAAVAEHTGVLALGGGAVLDAGTRELLAGLPVAYLSMDVEEAVRRVGLGAARPLLAVNPRRQWRELMDARRHLYTEVARVVVTTDDRTPEEVAQAVLDALELKDV</sequence>
<accession>A0ABQ3EU26</accession>
<feature type="binding site" evidence="11">
    <location>
        <position position="119"/>
    </location>
    <ligand>
        <name>ATP</name>
        <dbReference type="ChEBI" id="CHEBI:30616"/>
    </ligand>
</feature>
<keyword evidence="11" id="KW-0479">Metal-binding</keyword>
<keyword evidence="8 11" id="KW-0067">ATP-binding</keyword>
<dbReference type="InterPro" id="IPR000623">
    <property type="entry name" value="Shikimate_kinase/TSH1"/>
</dbReference>
<evidence type="ECO:0000256" key="6">
    <source>
        <dbReference type="ARBA" id="ARBA00022741"/>
    </source>
</evidence>
<comment type="pathway">
    <text evidence="1 11">Metabolic intermediate biosynthesis; chorismate biosynthesis; chorismate from D-erythrose 4-phosphate and phosphoenolpyruvate: step 5/7.</text>
</comment>
<dbReference type="PRINTS" id="PR01100">
    <property type="entry name" value="SHIKIMTKNASE"/>
</dbReference>
<comment type="cofactor">
    <cofactor evidence="11">
        <name>Mg(2+)</name>
        <dbReference type="ChEBI" id="CHEBI:18420"/>
    </cofactor>
    <text evidence="11">Binds 1 Mg(2+) ion per subunit.</text>
</comment>
<keyword evidence="11" id="KW-0963">Cytoplasm</keyword>
<reference evidence="13" key="1">
    <citation type="journal article" date="2019" name="Int. J. Syst. Evol. Microbiol.">
        <title>The Global Catalogue of Microorganisms (GCM) 10K type strain sequencing project: providing services to taxonomists for standard genome sequencing and annotation.</title>
        <authorList>
            <consortium name="The Broad Institute Genomics Platform"/>
            <consortium name="The Broad Institute Genome Sequencing Center for Infectious Disease"/>
            <person name="Wu L."/>
            <person name="Ma J."/>
        </authorList>
    </citation>
    <scope>NUCLEOTIDE SEQUENCE [LARGE SCALE GENOMIC DNA]</scope>
    <source>
        <strain evidence="13">JCM 4738</strain>
    </source>
</reference>
<comment type="caution">
    <text evidence="12">The sequence shown here is derived from an EMBL/GenBank/DDBJ whole genome shotgun (WGS) entry which is preliminary data.</text>
</comment>
<evidence type="ECO:0000256" key="10">
    <source>
        <dbReference type="ARBA" id="ARBA00048567"/>
    </source>
</evidence>
<protein>
    <recommendedName>
        <fullName evidence="3 11">Shikimate kinase</fullName>
        <shortName evidence="11">SK</shortName>
        <ecNumber evidence="3 11">2.7.1.71</ecNumber>
    </recommendedName>
</protein>
<evidence type="ECO:0000256" key="2">
    <source>
        <dbReference type="ARBA" id="ARBA00006997"/>
    </source>
</evidence>
<name>A0ABQ3EU26_9ACTN</name>
<dbReference type="Gene3D" id="3.40.50.300">
    <property type="entry name" value="P-loop containing nucleotide triphosphate hydrolases"/>
    <property type="match status" value="1"/>
</dbReference>
<feature type="binding site" evidence="11">
    <location>
        <position position="82"/>
    </location>
    <ligand>
        <name>substrate</name>
    </ligand>
</feature>
<comment type="function">
    <text evidence="11">Catalyzes the specific phosphorylation of the 3-hydroxyl group of shikimic acid using ATP as a cosubstrate.</text>
</comment>
<feature type="binding site" evidence="11">
    <location>
        <position position="18"/>
    </location>
    <ligand>
        <name>Mg(2+)</name>
        <dbReference type="ChEBI" id="CHEBI:18420"/>
    </ligand>
</feature>
<dbReference type="PANTHER" id="PTHR21087">
    <property type="entry name" value="SHIKIMATE KINASE"/>
    <property type="match status" value="1"/>
</dbReference>
<keyword evidence="11" id="KW-0460">Magnesium</keyword>
<dbReference type="EMBL" id="BMVP01000006">
    <property type="protein sequence ID" value="GHB62405.1"/>
    <property type="molecule type" value="Genomic_DNA"/>
</dbReference>
<dbReference type="RefSeq" id="WP_190185159.1">
    <property type="nucleotide sequence ID" value="NZ_BMVP01000006.1"/>
</dbReference>
<dbReference type="Pfam" id="PF01202">
    <property type="entry name" value="SKI"/>
    <property type="match status" value="1"/>
</dbReference>
<dbReference type="SUPFAM" id="SSF52540">
    <property type="entry name" value="P-loop containing nucleoside triphosphate hydrolases"/>
    <property type="match status" value="1"/>
</dbReference>
<feature type="binding site" evidence="11">
    <location>
        <position position="60"/>
    </location>
    <ligand>
        <name>substrate</name>
    </ligand>
</feature>
<evidence type="ECO:0000256" key="11">
    <source>
        <dbReference type="HAMAP-Rule" id="MF_00109"/>
    </source>
</evidence>
<keyword evidence="13" id="KW-1185">Reference proteome</keyword>
<gene>
    <name evidence="11 12" type="primary">aroK</name>
    <name evidence="12" type="ORF">GCM10010347_35400</name>
</gene>
<comment type="subunit">
    <text evidence="11">Monomer.</text>
</comment>
<dbReference type="InterPro" id="IPR027417">
    <property type="entry name" value="P-loop_NTPase"/>
</dbReference>
<keyword evidence="4 11" id="KW-0028">Amino-acid biosynthesis</keyword>
<dbReference type="EC" id="2.7.1.71" evidence="3 11"/>
<evidence type="ECO:0000256" key="8">
    <source>
        <dbReference type="ARBA" id="ARBA00022840"/>
    </source>
</evidence>
<evidence type="ECO:0000256" key="4">
    <source>
        <dbReference type="ARBA" id="ARBA00022605"/>
    </source>
</evidence>
<evidence type="ECO:0000313" key="13">
    <source>
        <dbReference type="Proteomes" id="UP000642673"/>
    </source>
</evidence>
<organism evidence="12 13">
    <name type="scientific">Streptomyces cirratus</name>
    <dbReference type="NCBI Taxonomy" id="68187"/>
    <lineage>
        <taxon>Bacteria</taxon>
        <taxon>Bacillati</taxon>
        <taxon>Actinomycetota</taxon>
        <taxon>Actinomycetes</taxon>
        <taxon>Kitasatosporales</taxon>
        <taxon>Streptomycetaceae</taxon>
        <taxon>Streptomyces</taxon>
    </lineage>
</organism>
<keyword evidence="9 11" id="KW-0057">Aromatic amino acid biosynthesis</keyword>
<dbReference type="HAMAP" id="MF_00109">
    <property type="entry name" value="Shikimate_kinase"/>
    <property type="match status" value="1"/>
</dbReference>
<evidence type="ECO:0000256" key="7">
    <source>
        <dbReference type="ARBA" id="ARBA00022777"/>
    </source>
</evidence>
<keyword evidence="7 11" id="KW-0418">Kinase</keyword>
<feature type="binding site" evidence="11">
    <location>
        <position position="137"/>
    </location>
    <ligand>
        <name>substrate</name>
    </ligand>
</feature>
<dbReference type="PANTHER" id="PTHR21087:SF16">
    <property type="entry name" value="SHIKIMATE KINASE 1, CHLOROPLASTIC"/>
    <property type="match status" value="1"/>
</dbReference>
<evidence type="ECO:0000256" key="9">
    <source>
        <dbReference type="ARBA" id="ARBA00023141"/>
    </source>
</evidence>
<proteinExistence type="inferred from homology"/>
<feature type="binding site" evidence="11">
    <location>
        <begin position="14"/>
        <end position="19"/>
    </location>
    <ligand>
        <name>ATP</name>
        <dbReference type="ChEBI" id="CHEBI:30616"/>
    </ligand>
</feature>
<dbReference type="CDD" id="cd00464">
    <property type="entry name" value="SK"/>
    <property type="match status" value="1"/>
</dbReference>
<evidence type="ECO:0000256" key="5">
    <source>
        <dbReference type="ARBA" id="ARBA00022679"/>
    </source>
</evidence>
<dbReference type="InterPro" id="IPR023000">
    <property type="entry name" value="Shikimate_kinase_CS"/>
</dbReference>
<dbReference type="Proteomes" id="UP000642673">
    <property type="component" value="Unassembled WGS sequence"/>
</dbReference>
<evidence type="ECO:0000256" key="1">
    <source>
        <dbReference type="ARBA" id="ARBA00004842"/>
    </source>
</evidence>
<comment type="catalytic activity">
    <reaction evidence="10 11">
        <text>shikimate + ATP = 3-phosphoshikimate + ADP + H(+)</text>
        <dbReference type="Rhea" id="RHEA:13121"/>
        <dbReference type="ChEBI" id="CHEBI:15378"/>
        <dbReference type="ChEBI" id="CHEBI:30616"/>
        <dbReference type="ChEBI" id="CHEBI:36208"/>
        <dbReference type="ChEBI" id="CHEBI:145989"/>
        <dbReference type="ChEBI" id="CHEBI:456216"/>
        <dbReference type="EC" id="2.7.1.71"/>
    </reaction>
</comment>
<keyword evidence="6 11" id="KW-0547">Nucleotide-binding</keyword>
<dbReference type="PROSITE" id="PS01128">
    <property type="entry name" value="SHIKIMATE_KINASE"/>
    <property type="match status" value="1"/>
</dbReference>